<dbReference type="InterPro" id="IPR006093">
    <property type="entry name" value="Oxy_OxRdtase_FAD_BS"/>
</dbReference>
<keyword evidence="9" id="KW-1185">Reference proteome</keyword>
<dbReference type="PROSITE" id="PS51387">
    <property type="entry name" value="FAD_PCMH"/>
    <property type="match status" value="1"/>
</dbReference>
<dbReference type="GO" id="GO:0071949">
    <property type="term" value="F:FAD binding"/>
    <property type="evidence" value="ECO:0007669"/>
    <property type="project" value="InterPro"/>
</dbReference>
<keyword evidence="4" id="KW-0274">FAD</keyword>
<accession>A0A2A9N6B6</accession>
<proteinExistence type="inferred from homology"/>
<dbReference type="InterPro" id="IPR036318">
    <property type="entry name" value="FAD-bd_PCMH-like_sf"/>
</dbReference>
<dbReference type="Proteomes" id="UP000242287">
    <property type="component" value="Unassembled WGS sequence"/>
</dbReference>
<keyword evidence="5" id="KW-0560">Oxidoreductase</keyword>
<dbReference type="Pfam" id="PF08031">
    <property type="entry name" value="BBE"/>
    <property type="match status" value="1"/>
</dbReference>
<dbReference type="GO" id="GO:0016491">
    <property type="term" value="F:oxidoreductase activity"/>
    <property type="evidence" value="ECO:0007669"/>
    <property type="project" value="UniProtKB-KW"/>
</dbReference>
<name>A0A2A9N6B6_9AGAR</name>
<sequence>MTTKYISYSLFVASLASLLTLYFPTQKRVGDFQSSLQALNVGAVFPHEPTYANVTTPYNLRHHFSPISVTFPRTPQDVSKIVKIGVSFNRTIVARSGGHSYIANGLGGADDVLIIDMSNFKTVAVHEDNTAIIESGCRLGNIALELFQQGGRALPHGACPYVGIGGHTSYGGFGFMSRMWGLTLDTIQSIDLVLANGTLVTASKAQKPDLFWAMRGAGPSFGITTSMTVRTFPAPPSGIIFTYKWILTPSVATHLISSFQHFVRTNDSLPPPLGGEFMLMRGHSPGTLDVSLLGGWWGASDELDPTLEPYMRRIPKPDSAVVQKGTYIDSLVARAGNMTLDTTTGPNVNDTFYVKSLMTPEDAPLSDKALEAFLGYLANEGMRSEVDWFVEVELYGGKNSKINEVPLDDTAFAHRKTLWTIQMYAYSISRQPPFPDSGLEFLDGMLNSIVDNSPKEVYYGASPNYPDDRLENYEHLYFGPHYQKLQELKTKYDPRNTFKFPTGIQIL</sequence>
<reference evidence="8 9" key="1">
    <citation type="submission" date="2014-02" db="EMBL/GenBank/DDBJ databases">
        <title>Transposable element dynamics among asymbiotic and ectomycorrhizal Amanita fungi.</title>
        <authorList>
            <consortium name="DOE Joint Genome Institute"/>
            <person name="Hess J."/>
            <person name="Skrede I."/>
            <person name="Wolfe B."/>
            <person name="LaButti K."/>
            <person name="Ohm R.A."/>
            <person name="Grigoriev I.V."/>
            <person name="Pringle A."/>
        </authorList>
    </citation>
    <scope>NUCLEOTIDE SEQUENCE [LARGE SCALE GENOMIC DNA]</scope>
    <source>
        <strain evidence="8 9">SKay4041</strain>
    </source>
</reference>
<dbReference type="PANTHER" id="PTHR42973:SF39">
    <property type="entry name" value="FAD-BINDING PCMH-TYPE DOMAIN-CONTAINING PROTEIN"/>
    <property type="match status" value="1"/>
</dbReference>
<gene>
    <name evidence="8" type="ORF">AMATHDRAFT_10084</name>
</gene>
<organism evidence="8 9">
    <name type="scientific">Amanita thiersii Skay4041</name>
    <dbReference type="NCBI Taxonomy" id="703135"/>
    <lineage>
        <taxon>Eukaryota</taxon>
        <taxon>Fungi</taxon>
        <taxon>Dikarya</taxon>
        <taxon>Basidiomycota</taxon>
        <taxon>Agaricomycotina</taxon>
        <taxon>Agaricomycetes</taxon>
        <taxon>Agaricomycetidae</taxon>
        <taxon>Agaricales</taxon>
        <taxon>Pluteineae</taxon>
        <taxon>Amanitaceae</taxon>
        <taxon>Amanita</taxon>
    </lineage>
</organism>
<dbReference type="InterPro" id="IPR006094">
    <property type="entry name" value="Oxid_FAD_bind_N"/>
</dbReference>
<dbReference type="Pfam" id="PF01565">
    <property type="entry name" value="FAD_binding_4"/>
    <property type="match status" value="1"/>
</dbReference>
<dbReference type="Gene3D" id="3.30.465.10">
    <property type="match status" value="1"/>
</dbReference>
<dbReference type="EMBL" id="KZ302583">
    <property type="protein sequence ID" value="PFH45069.1"/>
    <property type="molecule type" value="Genomic_DNA"/>
</dbReference>
<protein>
    <submittedName>
        <fullName evidence="8">Glucooligosaccharide oxidase</fullName>
    </submittedName>
</protein>
<feature type="domain" description="FAD-binding PCMH-type" evidence="7">
    <location>
        <begin position="62"/>
        <end position="234"/>
    </location>
</feature>
<evidence type="ECO:0000313" key="8">
    <source>
        <dbReference type="EMBL" id="PFH45069.1"/>
    </source>
</evidence>
<dbReference type="STRING" id="703135.A0A2A9N6B6"/>
<dbReference type="OrthoDB" id="407275at2759"/>
<keyword evidence="6" id="KW-1133">Transmembrane helix</keyword>
<keyword evidence="6" id="KW-0472">Membrane</keyword>
<dbReference type="InterPro" id="IPR012951">
    <property type="entry name" value="BBE"/>
</dbReference>
<keyword evidence="6" id="KW-0812">Transmembrane</keyword>
<comment type="similarity">
    <text evidence="2">Belongs to the oxygen-dependent FAD-linked oxidoreductase family.</text>
</comment>
<evidence type="ECO:0000256" key="3">
    <source>
        <dbReference type="ARBA" id="ARBA00022630"/>
    </source>
</evidence>
<dbReference type="InterPro" id="IPR050416">
    <property type="entry name" value="FAD-linked_Oxidoreductase"/>
</dbReference>
<dbReference type="AlphaFoldDB" id="A0A2A9N6B6"/>
<evidence type="ECO:0000259" key="7">
    <source>
        <dbReference type="PROSITE" id="PS51387"/>
    </source>
</evidence>
<comment type="cofactor">
    <cofactor evidence="1">
        <name>FAD</name>
        <dbReference type="ChEBI" id="CHEBI:57692"/>
    </cofactor>
</comment>
<evidence type="ECO:0000313" key="9">
    <source>
        <dbReference type="Proteomes" id="UP000242287"/>
    </source>
</evidence>
<evidence type="ECO:0000256" key="5">
    <source>
        <dbReference type="ARBA" id="ARBA00023002"/>
    </source>
</evidence>
<dbReference type="InterPro" id="IPR016169">
    <property type="entry name" value="FAD-bd_PCMH_sub2"/>
</dbReference>
<evidence type="ECO:0000256" key="6">
    <source>
        <dbReference type="SAM" id="Phobius"/>
    </source>
</evidence>
<dbReference type="PROSITE" id="PS00862">
    <property type="entry name" value="OX2_COVAL_FAD"/>
    <property type="match status" value="1"/>
</dbReference>
<evidence type="ECO:0000256" key="2">
    <source>
        <dbReference type="ARBA" id="ARBA00005466"/>
    </source>
</evidence>
<keyword evidence="3" id="KW-0285">Flavoprotein</keyword>
<dbReference type="SUPFAM" id="SSF56176">
    <property type="entry name" value="FAD-binding/transporter-associated domain-like"/>
    <property type="match status" value="1"/>
</dbReference>
<feature type="transmembrane region" description="Helical" evidence="6">
    <location>
        <begin position="6"/>
        <end position="23"/>
    </location>
</feature>
<evidence type="ECO:0000256" key="4">
    <source>
        <dbReference type="ARBA" id="ARBA00022827"/>
    </source>
</evidence>
<dbReference type="PANTHER" id="PTHR42973">
    <property type="entry name" value="BINDING OXIDOREDUCTASE, PUTATIVE (AFU_ORTHOLOGUE AFUA_1G17690)-RELATED"/>
    <property type="match status" value="1"/>
</dbReference>
<dbReference type="Gene3D" id="3.40.462.20">
    <property type="match status" value="1"/>
</dbReference>
<dbReference type="InterPro" id="IPR016166">
    <property type="entry name" value="FAD-bd_PCMH"/>
</dbReference>
<evidence type="ECO:0000256" key="1">
    <source>
        <dbReference type="ARBA" id="ARBA00001974"/>
    </source>
</evidence>